<dbReference type="PANTHER" id="PTHR32438">
    <property type="entry name" value="4-ALPHA-GLUCANOTRANSFERASE DPE1, CHLOROPLASTIC/AMYLOPLASTIC"/>
    <property type="match status" value="1"/>
</dbReference>
<dbReference type="Pfam" id="PF21226">
    <property type="entry name" value="MalQ_N"/>
    <property type="match status" value="1"/>
</dbReference>
<keyword evidence="7 10" id="KW-0119">Carbohydrate metabolism</keyword>
<dbReference type="GO" id="GO:0004134">
    <property type="term" value="F:4-alpha-glucanotransferase activity"/>
    <property type="evidence" value="ECO:0007669"/>
    <property type="project" value="UniProtKB-EC"/>
</dbReference>
<evidence type="ECO:0000256" key="1">
    <source>
        <dbReference type="ARBA" id="ARBA00000439"/>
    </source>
</evidence>
<dbReference type="InterPro" id="IPR003385">
    <property type="entry name" value="Glyco_hydro_77"/>
</dbReference>
<evidence type="ECO:0000256" key="9">
    <source>
        <dbReference type="ARBA" id="ARBA00031501"/>
    </source>
</evidence>
<dbReference type="Gene3D" id="3.20.20.80">
    <property type="entry name" value="Glycosidases"/>
    <property type="match status" value="1"/>
</dbReference>
<dbReference type="EMBL" id="CP063194">
    <property type="protein sequence ID" value="WCZ39415.1"/>
    <property type="molecule type" value="Genomic_DNA"/>
</dbReference>
<evidence type="ECO:0000256" key="7">
    <source>
        <dbReference type="ARBA" id="ARBA00023277"/>
    </source>
</evidence>
<evidence type="ECO:0000259" key="11">
    <source>
        <dbReference type="Pfam" id="PF21226"/>
    </source>
</evidence>
<evidence type="ECO:0000256" key="8">
    <source>
        <dbReference type="ARBA" id="ARBA00031423"/>
    </source>
</evidence>
<proteinExistence type="inferred from homology"/>
<evidence type="ECO:0000256" key="4">
    <source>
        <dbReference type="ARBA" id="ARBA00020295"/>
    </source>
</evidence>
<keyword evidence="5 10" id="KW-0328">Glycosyltransferase</keyword>
<dbReference type="SUPFAM" id="SSF51445">
    <property type="entry name" value="(Trans)glycosidases"/>
    <property type="match status" value="1"/>
</dbReference>
<sequence>MRGVTNVDLLHALAESYGFGTSYRASNGLITEPPAASFVKLLRALGLPLDDDPSDEELLFHLNARREFWATRPLPPCVVATAGAEKHFNVHVHDGHWAHCWIRLEDGSSRDCWQDENWAPPTTGADGVVWGEATFHTPGDLPPGWHELHLESDDLDEACTLIVVPQALSTNAEVVREPVWGVMAQLYSVRSLESWGIGDFADLGALAEAVAGLGADYLLINPVHAAQPVPPVEDSPYLPTSRRFVNPIYIAVEQVPEFGMLSEKERDVVDTLAAPLKAMDLTADPLERDRVFAAKLEALRLLHDASERDAARTHDFELFCLDEGEGLTQFAEWCAAQASESEHPGSPRRDGEDPRELVRFYMWLQFVADEQRRIAQERALAAGMSIGIMTDLAVGIHPGGADAATLHDVLVPDASVGAPPDQYSQQGQDWSQPPWNPQQLAEAGYGPWRDLLRTVLRHSGGIRVDHVLGLFRLFWLPRMDTPLNGAYMNYDFEAMVGVLALEAERAGAVVVGEDLGTFEPWVQDVLRDKGVLGTSVLWFESVPPETPRPSQQYRNLALTAVGTHDLPPTAGYLEGAHNALRHKLGLVEESLDELNASDAVWISQVLAAAQAEGAFAGTALADVDFLDKDLGEYDDVETLLVGLTRFIASTPSAMTCTNLVDMVGDVRIQNQPGTNREQYSNWCIPLCDASGTPVLIEDLPEIDLVARLAEASRRPRTDERR</sequence>
<accession>A0ABY7UL17</accession>
<evidence type="ECO:0000256" key="5">
    <source>
        <dbReference type="ARBA" id="ARBA00022676"/>
    </source>
</evidence>
<dbReference type="PANTHER" id="PTHR32438:SF5">
    <property type="entry name" value="4-ALPHA-GLUCANOTRANSFERASE DPE1, CHLOROPLASTIC_AMYLOPLASTIC"/>
    <property type="match status" value="1"/>
</dbReference>
<comment type="catalytic activity">
    <reaction evidence="1 10">
        <text>Transfers a segment of a (1-&gt;4)-alpha-D-glucan to a new position in an acceptor, which may be glucose or a (1-&gt;4)-alpha-D-glucan.</text>
        <dbReference type="EC" id="2.4.1.25"/>
    </reaction>
</comment>
<evidence type="ECO:0000256" key="6">
    <source>
        <dbReference type="ARBA" id="ARBA00022679"/>
    </source>
</evidence>
<gene>
    <name evidence="12" type="primary">malQ</name>
    <name evidence="12" type="ORF">CJEDD_09140</name>
</gene>
<evidence type="ECO:0000256" key="2">
    <source>
        <dbReference type="ARBA" id="ARBA00005684"/>
    </source>
</evidence>
<keyword evidence="6 10" id="KW-0808">Transferase</keyword>
<protein>
    <recommendedName>
        <fullName evidence="4 10">4-alpha-glucanotransferase</fullName>
        <ecNumber evidence="3 10">2.4.1.25</ecNumber>
    </recommendedName>
    <alternativeName>
        <fullName evidence="8 10">Amylomaltase</fullName>
    </alternativeName>
    <alternativeName>
        <fullName evidence="9 10">Disproportionating enzyme</fullName>
    </alternativeName>
</protein>
<dbReference type="Proteomes" id="UP001218071">
    <property type="component" value="Chromosome"/>
</dbReference>
<evidence type="ECO:0000313" key="12">
    <source>
        <dbReference type="EMBL" id="WCZ39415.1"/>
    </source>
</evidence>
<evidence type="ECO:0000256" key="3">
    <source>
        <dbReference type="ARBA" id="ARBA00012560"/>
    </source>
</evidence>
<dbReference type="EC" id="2.4.1.25" evidence="3 10"/>
<feature type="domain" description="MalQ N-terminal beta-sandwich" evidence="11">
    <location>
        <begin position="74"/>
        <end position="165"/>
    </location>
</feature>
<keyword evidence="13" id="KW-1185">Reference proteome</keyword>
<comment type="similarity">
    <text evidence="2 10">Belongs to the disproportionating enzyme family.</text>
</comment>
<reference evidence="12 13" key="1">
    <citation type="submission" date="2020-10" db="EMBL/GenBank/DDBJ databases">
        <title>Complete genome sequence of Corynebacterium jeddahense DSM 45997, type strain of Corynebacterium jeddahense.</title>
        <authorList>
            <person name="Busche T."/>
            <person name="Kalinowski J."/>
            <person name="Ruckert C."/>
        </authorList>
    </citation>
    <scope>NUCLEOTIDE SEQUENCE [LARGE SCALE GENOMIC DNA]</scope>
    <source>
        <strain evidence="12 13">DSM 45997</strain>
    </source>
</reference>
<dbReference type="NCBIfam" id="TIGR00217">
    <property type="entry name" value="malQ"/>
    <property type="match status" value="1"/>
</dbReference>
<evidence type="ECO:0000256" key="10">
    <source>
        <dbReference type="RuleBase" id="RU361207"/>
    </source>
</evidence>
<organism evidence="12 13">
    <name type="scientific">Corynebacterium jeddahense</name>
    <dbReference type="NCBI Taxonomy" id="1414719"/>
    <lineage>
        <taxon>Bacteria</taxon>
        <taxon>Bacillati</taxon>
        <taxon>Actinomycetota</taxon>
        <taxon>Actinomycetes</taxon>
        <taxon>Mycobacteriales</taxon>
        <taxon>Corynebacteriaceae</taxon>
        <taxon>Corynebacterium</taxon>
    </lineage>
</organism>
<evidence type="ECO:0000313" key="13">
    <source>
        <dbReference type="Proteomes" id="UP001218071"/>
    </source>
</evidence>
<name>A0ABY7UL17_9CORY</name>
<dbReference type="InterPro" id="IPR017853">
    <property type="entry name" value="GH"/>
</dbReference>
<dbReference type="Pfam" id="PF02446">
    <property type="entry name" value="Glyco_hydro_77"/>
    <property type="match status" value="1"/>
</dbReference>
<dbReference type="InterPro" id="IPR048458">
    <property type="entry name" value="MalQ_N"/>
</dbReference>